<evidence type="ECO:0000259" key="8">
    <source>
        <dbReference type="Pfam" id="PF10568"/>
    </source>
</evidence>
<dbReference type="Pfam" id="PF17171">
    <property type="entry name" value="GST_C_6"/>
    <property type="match status" value="1"/>
</dbReference>
<evidence type="ECO:0000313" key="10">
    <source>
        <dbReference type="EMBL" id="KAG9681436.1"/>
    </source>
</evidence>
<dbReference type="PANTHER" id="PTHR12289:SF41">
    <property type="entry name" value="FAILED AXON CONNECTIONS-RELATED"/>
    <property type="match status" value="1"/>
</dbReference>
<evidence type="ECO:0000256" key="5">
    <source>
        <dbReference type="ARBA" id="ARBA00023128"/>
    </source>
</evidence>
<keyword evidence="4" id="KW-0653">Protein transport</keyword>
<dbReference type="OrthoDB" id="5835136at2759"/>
<feature type="domain" description="Mitochondrial outer membrane transport complex Sam37/metaxin N-terminal" evidence="8">
    <location>
        <begin position="19"/>
        <end position="145"/>
    </location>
</feature>
<keyword evidence="5" id="KW-0496">Mitochondrion</keyword>
<evidence type="ECO:0000256" key="7">
    <source>
        <dbReference type="SAM" id="MobiDB-lite"/>
    </source>
</evidence>
<protein>
    <recommendedName>
        <fullName evidence="12">Mitochondrial outer membrane transport complex Sam37/metaxin N-terminal domain-containing protein</fullName>
    </recommendedName>
</protein>
<evidence type="ECO:0000256" key="3">
    <source>
        <dbReference type="ARBA" id="ARBA00022787"/>
    </source>
</evidence>
<comment type="caution">
    <text evidence="10">The sequence shown here is derived from an EMBL/GenBank/DDBJ whole genome shotgun (WGS) entry which is preliminary data.</text>
</comment>
<name>A0A9P8E608_AURME</name>
<feature type="compositionally biased region" description="Basic and acidic residues" evidence="7">
    <location>
        <begin position="179"/>
        <end position="191"/>
    </location>
</feature>
<dbReference type="GO" id="GO:0001401">
    <property type="term" value="C:SAM complex"/>
    <property type="evidence" value="ECO:0007669"/>
    <property type="project" value="InterPro"/>
</dbReference>
<proteinExistence type="predicted"/>
<dbReference type="PANTHER" id="PTHR12289">
    <property type="entry name" value="METAXIN RELATED"/>
    <property type="match status" value="1"/>
</dbReference>
<dbReference type="InterPro" id="IPR050931">
    <property type="entry name" value="Mito_Protein_Transport_Metaxin"/>
</dbReference>
<evidence type="ECO:0000256" key="1">
    <source>
        <dbReference type="ARBA" id="ARBA00004294"/>
    </source>
</evidence>
<evidence type="ECO:0000313" key="11">
    <source>
        <dbReference type="Proteomes" id="UP000779574"/>
    </source>
</evidence>
<dbReference type="GO" id="GO:0007005">
    <property type="term" value="P:mitochondrion organization"/>
    <property type="evidence" value="ECO:0007669"/>
    <property type="project" value="TreeGrafter"/>
</dbReference>
<feature type="domain" description="Metaxin glutathione S-transferase" evidence="9">
    <location>
        <begin position="224"/>
        <end position="284"/>
    </location>
</feature>
<keyword evidence="2" id="KW-0813">Transport</keyword>
<dbReference type="InterPro" id="IPR033468">
    <property type="entry name" value="Metaxin_GST"/>
</dbReference>
<dbReference type="Proteomes" id="UP000779574">
    <property type="component" value="Unassembled WGS sequence"/>
</dbReference>
<feature type="non-terminal residue" evidence="10">
    <location>
        <position position="1"/>
    </location>
</feature>
<evidence type="ECO:0000256" key="2">
    <source>
        <dbReference type="ARBA" id="ARBA00022448"/>
    </source>
</evidence>
<dbReference type="InterPro" id="IPR019564">
    <property type="entry name" value="Sam37/metaxin_N"/>
</dbReference>
<evidence type="ECO:0000256" key="6">
    <source>
        <dbReference type="ARBA" id="ARBA00023136"/>
    </source>
</evidence>
<dbReference type="EMBL" id="JAHFXF010000879">
    <property type="protein sequence ID" value="KAG9681436.1"/>
    <property type="molecule type" value="Genomic_DNA"/>
</dbReference>
<dbReference type="GO" id="GO:0015031">
    <property type="term" value="P:protein transport"/>
    <property type="evidence" value="ECO:0007669"/>
    <property type="project" value="UniProtKB-KW"/>
</dbReference>
<evidence type="ECO:0000256" key="4">
    <source>
        <dbReference type="ARBA" id="ARBA00022927"/>
    </source>
</evidence>
<reference evidence="10" key="2">
    <citation type="submission" date="2021-08" db="EMBL/GenBank/DDBJ databases">
        <authorList>
            <person name="Gostincar C."/>
            <person name="Sun X."/>
            <person name="Song Z."/>
            <person name="Gunde-Cimerman N."/>
        </authorList>
    </citation>
    <scope>NUCLEOTIDE SEQUENCE</scope>
    <source>
        <strain evidence="10">EXF-9911</strain>
    </source>
</reference>
<dbReference type="AlphaFoldDB" id="A0A9P8E608"/>
<organism evidence="10 11">
    <name type="scientific">Aureobasidium melanogenum</name>
    <name type="common">Aureobasidium pullulans var. melanogenum</name>
    <dbReference type="NCBI Taxonomy" id="46634"/>
    <lineage>
        <taxon>Eukaryota</taxon>
        <taxon>Fungi</taxon>
        <taxon>Dikarya</taxon>
        <taxon>Ascomycota</taxon>
        <taxon>Pezizomycotina</taxon>
        <taxon>Dothideomycetes</taxon>
        <taxon>Dothideomycetidae</taxon>
        <taxon>Dothideales</taxon>
        <taxon>Saccotheciaceae</taxon>
        <taxon>Aureobasidium</taxon>
    </lineage>
</organism>
<gene>
    <name evidence="10" type="ORF">KCU76_g14498</name>
</gene>
<keyword evidence="6" id="KW-0472">Membrane</keyword>
<evidence type="ECO:0008006" key="12">
    <source>
        <dbReference type="Google" id="ProtNLM"/>
    </source>
</evidence>
<dbReference type="Pfam" id="PF10568">
    <property type="entry name" value="Tom37"/>
    <property type="match status" value="1"/>
</dbReference>
<comment type="subcellular location">
    <subcellularLocation>
        <location evidence="1">Mitochondrion outer membrane</location>
    </subcellularLocation>
</comment>
<feature type="region of interest" description="Disordered" evidence="7">
    <location>
        <begin position="173"/>
        <end position="192"/>
    </location>
</feature>
<evidence type="ECO:0000259" key="9">
    <source>
        <dbReference type="Pfam" id="PF17171"/>
    </source>
</evidence>
<keyword evidence="3" id="KW-1000">Mitochondrion outer membrane</keyword>
<sequence length="445" mass="49536">MKLHILGPAFGLPSIDAECIAAVALIERYTQGSSQAWALVACHEAAPGTRLPFLQVGDETYSGFDRIAQYLIDTSGSTVPGLATNLTAQQQADATALSTFIKSEGQLLLDISLYVSFDNYRNRTRSAFTKILPWYANFVIPPQRRHEARQRTQHLGVSSLDVDDIHEDVIDKPSSMQSEHQKKPFEHETEKHARRLLGRKDTVRTLLQKPEHAAAFKLNAIADNFFEPLQELLKNHSNLLGTDQPAIVDCLAFGYLSLMFYPKMPQNWLASTMHLKYQKLVVYLGSLRDTFRVDAHPDEALDAVSQSEKGAAELPWVSPQSFSPLAVINYIGQSLFSQLPLPKTNSGLEHLPMRRQPSFLKRYLPAVLGLTSTSLALLAFWAYNNLTWPHGEAVHFFGRRRLVDYGAAGATLSALGSLGLQMQQQQQQSQAPVQVDVTVDEQVSP</sequence>
<reference evidence="10" key="1">
    <citation type="journal article" date="2021" name="J Fungi (Basel)">
        <title>Virulence traits and population genomics of the black yeast Aureobasidium melanogenum.</title>
        <authorList>
            <person name="Cernosa A."/>
            <person name="Sun X."/>
            <person name="Gostincar C."/>
            <person name="Fang C."/>
            <person name="Gunde-Cimerman N."/>
            <person name="Song Z."/>
        </authorList>
    </citation>
    <scope>NUCLEOTIDE SEQUENCE</scope>
    <source>
        <strain evidence="10">EXF-9911</strain>
    </source>
</reference>
<accession>A0A9P8E608</accession>